<organism evidence="1 2">
    <name type="scientific">Papilio xuthus</name>
    <name type="common">Asian swallowtail butterfly</name>
    <dbReference type="NCBI Taxonomy" id="66420"/>
    <lineage>
        <taxon>Eukaryota</taxon>
        <taxon>Metazoa</taxon>
        <taxon>Ecdysozoa</taxon>
        <taxon>Arthropoda</taxon>
        <taxon>Hexapoda</taxon>
        <taxon>Insecta</taxon>
        <taxon>Pterygota</taxon>
        <taxon>Neoptera</taxon>
        <taxon>Endopterygota</taxon>
        <taxon>Lepidoptera</taxon>
        <taxon>Glossata</taxon>
        <taxon>Ditrysia</taxon>
        <taxon>Papilionoidea</taxon>
        <taxon>Papilionidae</taxon>
        <taxon>Papilioninae</taxon>
        <taxon>Papilio</taxon>
    </lineage>
</organism>
<reference evidence="1 2" key="1">
    <citation type="journal article" date="2015" name="Nat. Commun.">
        <title>Outbred genome sequencing and CRISPR/Cas9 gene editing in butterflies.</title>
        <authorList>
            <person name="Li X."/>
            <person name="Fan D."/>
            <person name="Zhang W."/>
            <person name="Liu G."/>
            <person name="Zhang L."/>
            <person name="Zhao L."/>
            <person name="Fang X."/>
            <person name="Chen L."/>
            <person name="Dong Y."/>
            <person name="Chen Y."/>
            <person name="Ding Y."/>
            <person name="Zhao R."/>
            <person name="Feng M."/>
            <person name="Zhu Y."/>
            <person name="Feng Y."/>
            <person name="Jiang X."/>
            <person name="Zhu D."/>
            <person name="Xiang H."/>
            <person name="Feng X."/>
            <person name="Li S."/>
            <person name="Wang J."/>
            <person name="Zhang G."/>
            <person name="Kronforst M.R."/>
            <person name="Wang W."/>
        </authorList>
    </citation>
    <scope>NUCLEOTIDE SEQUENCE [LARGE SCALE GENOMIC DNA]</scope>
    <source>
        <strain evidence="1">Ya'a_city_454_Px</strain>
        <tissue evidence="1">Whole body</tissue>
    </source>
</reference>
<dbReference type="EMBL" id="KQ459589">
    <property type="protein sequence ID" value="KPI97487.1"/>
    <property type="molecule type" value="Genomic_DNA"/>
</dbReference>
<evidence type="ECO:0000313" key="2">
    <source>
        <dbReference type="Proteomes" id="UP000053268"/>
    </source>
</evidence>
<name>A0A194PVY4_PAPXU</name>
<sequence>MSEEDIPLITLAGTSKKYTEHVTKDDDSVTHDNKIKRNDKKSLLRRLKSIRPIWKFGKVRNRLRKISCLRGSEDEEVAMMEVPRHRSIDIGVGLARRISLFIFTRRSVCVHPYHPYTPAQTTRKIYINFEDR</sequence>
<protein>
    <submittedName>
        <fullName evidence="1">Uncharacterized protein</fullName>
    </submittedName>
</protein>
<accession>A0A194PVY4</accession>
<dbReference type="Proteomes" id="UP000053268">
    <property type="component" value="Unassembled WGS sequence"/>
</dbReference>
<dbReference type="AlphaFoldDB" id="A0A194PVY4"/>
<proteinExistence type="predicted"/>
<evidence type="ECO:0000313" key="1">
    <source>
        <dbReference type="EMBL" id="KPI97487.1"/>
    </source>
</evidence>
<gene>
    <name evidence="1" type="ORF">RR46_07234</name>
</gene>
<keyword evidence="2" id="KW-1185">Reference proteome</keyword>